<feature type="transmembrane region" description="Helical" evidence="1">
    <location>
        <begin position="83"/>
        <end position="104"/>
    </location>
</feature>
<evidence type="ECO:0000313" key="4">
    <source>
        <dbReference type="Proteomes" id="UP000762703"/>
    </source>
</evidence>
<evidence type="ECO:0000259" key="2">
    <source>
        <dbReference type="Pfam" id="PF02517"/>
    </source>
</evidence>
<feature type="transmembrane region" description="Helical" evidence="1">
    <location>
        <begin position="28"/>
        <end position="45"/>
    </location>
</feature>
<proteinExistence type="predicted"/>
<feature type="transmembrane region" description="Helical" evidence="1">
    <location>
        <begin position="182"/>
        <end position="202"/>
    </location>
</feature>
<feature type="transmembrane region" description="Helical" evidence="1">
    <location>
        <begin position="124"/>
        <end position="147"/>
    </location>
</feature>
<dbReference type="GO" id="GO:0004175">
    <property type="term" value="F:endopeptidase activity"/>
    <property type="evidence" value="ECO:0007669"/>
    <property type="project" value="UniProtKB-ARBA"/>
</dbReference>
<dbReference type="EMBL" id="SUTE01000074">
    <property type="protein sequence ID" value="MBE6505872.1"/>
    <property type="molecule type" value="Genomic_DNA"/>
</dbReference>
<dbReference type="RefSeq" id="WP_303737523.1">
    <property type="nucleotide sequence ID" value="NZ_SUTE01000074.1"/>
</dbReference>
<name>A0A8T3VFA3_9EURY</name>
<keyword evidence="1" id="KW-1133">Transmembrane helix</keyword>
<reference evidence="3" key="1">
    <citation type="submission" date="2019-04" db="EMBL/GenBank/DDBJ databases">
        <title>Evolution of Biomass-Degrading Anaerobic Consortia Revealed by Metagenomics.</title>
        <authorList>
            <person name="Peng X."/>
        </authorList>
    </citation>
    <scope>NUCLEOTIDE SEQUENCE</scope>
    <source>
        <strain evidence="3">SIG12</strain>
    </source>
</reference>
<dbReference type="Proteomes" id="UP000762703">
    <property type="component" value="Unassembled WGS sequence"/>
</dbReference>
<comment type="caution">
    <text evidence="3">The sequence shown here is derived from an EMBL/GenBank/DDBJ whole genome shotgun (WGS) entry which is preliminary data.</text>
</comment>
<keyword evidence="1" id="KW-0812">Transmembrane</keyword>
<feature type="transmembrane region" description="Helical" evidence="1">
    <location>
        <begin position="159"/>
        <end position="176"/>
    </location>
</feature>
<sequence>MVEIDRFKFEDKDFDFPIYNKNPYIPKWGWVVLFVTFLIGTLLSLSSNILFTILGCIVYIVPVLYFLKWDYKAIFRKPSRRDILLAVALFIGYFVYAMVMEAILKQFGIVSNGPISQESVTVMTLFTSIFSLMGEEFLKFIPFMFFLRVIYKFSNNRKLSVIISMLIVMAMFAYMHSFNPALFLFALCIQGFGSIFEFYGYIKTKSIWVPYLSHLFTDYFIFIIILLGFNI</sequence>
<dbReference type="InterPro" id="IPR003675">
    <property type="entry name" value="Rce1/LyrA-like_dom"/>
</dbReference>
<feature type="transmembrane region" description="Helical" evidence="1">
    <location>
        <begin position="51"/>
        <end position="71"/>
    </location>
</feature>
<protein>
    <recommendedName>
        <fullName evidence="2">CAAX prenyl protease 2/Lysostaphin resistance protein A-like domain-containing protein</fullName>
    </recommendedName>
</protein>
<dbReference type="GO" id="GO:0080120">
    <property type="term" value="P:CAAX-box protein maturation"/>
    <property type="evidence" value="ECO:0007669"/>
    <property type="project" value="UniProtKB-ARBA"/>
</dbReference>
<organism evidence="3 4">
    <name type="scientific">Methanobrevibacter millerae</name>
    <dbReference type="NCBI Taxonomy" id="230361"/>
    <lineage>
        <taxon>Archaea</taxon>
        <taxon>Methanobacteriati</taxon>
        <taxon>Methanobacteriota</taxon>
        <taxon>Methanomada group</taxon>
        <taxon>Methanobacteria</taxon>
        <taxon>Methanobacteriales</taxon>
        <taxon>Methanobacteriaceae</taxon>
        <taxon>Methanobrevibacter</taxon>
    </lineage>
</organism>
<gene>
    <name evidence="3" type="ORF">E7Z73_09115</name>
</gene>
<evidence type="ECO:0000256" key="1">
    <source>
        <dbReference type="SAM" id="Phobius"/>
    </source>
</evidence>
<feature type="transmembrane region" description="Helical" evidence="1">
    <location>
        <begin position="209"/>
        <end position="229"/>
    </location>
</feature>
<accession>A0A8T3VFA3</accession>
<feature type="domain" description="CAAX prenyl protease 2/Lysostaphin resistance protein A-like" evidence="2">
    <location>
        <begin position="120"/>
        <end position="219"/>
    </location>
</feature>
<dbReference type="AlphaFoldDB" id="A0A8T3VFA3"/>
<dbReference type="Pfam" id="PF02517">
    <property type="entry name" value="Rce1-like"/>
    <property type="match status" value="1"/>
</dbReference>
<evidence type="ECO:0000313" key="3">
    <source>
        <dbReference type="EMBL" id="MBE6505872.1"/>
    </source>
</evidence>
<keyword evidence="1" id="KW-0472">Membrane</keyword>